<evidence type="ECO:0000313" key="1">
    <source>
        <dbReference type="EMBL" id="CAH9064663.1"/>
    </source>
</evidence>
<accession>A0A9W4R246</accession>
<organism evidence="1 2">
    <name type="scientific">Pseudoalteromonas holothuriae</name>
    <dbReference type="NCBI Taxonomy" id="2963714"/>
    <lineage>
        <taxon>Bacteria</taxon>
        <taxon>Pseudomonadati</taxon>
        <taxon>Pseudomonadota</taxon>
        <taxon>Gammaproteobacteria</taxon>
        <taxon>Alteromonadales</taxon>
        <taxon>Pseudoalteromonadaceae</taxon>
        <taxon>Pseudoalteromonas</taxon>
    </lineage>
</organism>
<sequence length="232" mass="26409">MDGFKTILACAIERKGCEQNVLSLIGEPRSSQELMELSDSDWLEEFTRKIFQSGFYWSVIDAKWHGFREVFWDFDVNKLLLMSPDMLEQRASDERIVRNYKKVMTIPENCMMIYEVAQQHGSFANFIAQWPSDDIVGLWLYLKKHGARLGGNTGPFALRVLGKDTFILSRDVEAYLRAHSIIDGGLHSKKSLTAIQQFFNTLAAQSGWSLQALSQLIALSVGDNHLQIKGKE</sequence>
<proteinExistence type="predicted"/>
<keyword evidence="2" id="KW-1185">Reference proteome</keyword>
<dbReference type="SUPFAM" id="SSF48150">
    <property type="entry name" value="DNA-glycosylase"/>
    <property type="match status" value="1"/>
</dbReference>
<protein>
    <recommendedName>
        <fullName evidence="3">3-methyladenine DNA glycosylase</fullName>
    </recommendedName>
</protein>
<dbReference type="InterPro" id="IPR011257">
    <property type="entry name" value="DNA_glycosylase"/>
</dbReference>
<dbReference type="RefSeq" id="WP_261626931.1">
    <property type="nucleotide sequence ID" value="NZ_CAMAPC010000018.1"/>
</dbReference>
<dbReference type="AlphaFoldDB" id="A0A9W4R246"/>
<dbReference type="PANTHER" id="PTHR30037:SF3">
    <property type="entry name" value="BLR0857 PROTEIN"/>
    <property type="match status" value="1"/>
</dbReference>
<evidence type="ECO:0000313" key="2">
    <source>
        <dbReference type="Proteomes" id="UP001152467"/>
    </source>
</evidence>
<dbReference type="InterPro" id="IPR005019">
    <property type="entry name" value="Adenine_glyco"/>
</dbReference>
<comment type="caution">
    <text evidence="1">The sequence shown here is derived from an EMBL/GenBank/DDBJ whole genome shotgun (WGS) entry which is preliminary data.</text>
</comment>
<dbReference type="GO" id="GO:0006284">
    <property type="term" value="P:base-excision repair"/>
    <property type="evidence" value="ECO:0007669"/>
    <property type="project" value="InterPro"/>
</dbReference>
<reference evidence="1" key="1">
    <citation type="submission" date="2022-07" db="EMBL/GenBank/DDBJ databases">
        <authorList>
            <person name="Criscuolo A."/>
        </authorList>
    </citation>
    <scope>NUCLEOTIDE SEQUENCE</scope>
    <source>
        <strain evidence="1">CIP111854</strain>
    </source>
</reference>
<name>A0A9W4R246_9GAMM</name>
<dbReference type="PANTHER" id="PTHR30037">
    <property type="entry name" value="DNA-3-METHYLADENINE GLYCOSYLASE 1"/>
    <property type="match status" value="1"/>
</dbReference>
<gene>
    <name evidence="1" type="ORF">PSECIP111854_03507</name>
</gene>
<dbReference type="Gene3D" id="1.10.340.30">
    <property type="entry name" value="Hypothetical protein, domain 2"/>
    <property type="match status" value="1"/>
</dbReference>
<dbReference type="InterPro" id="IPR052891">
    <property type="entry name" value="DNA-3mA_glycosylase"/>
</dbReference>
<dbReference type="Proteomes" id="UP001152467">
    <property type="component" value="Unassembled WGS sequence"/>
</dbReference>
<dbReference type="EMBL" id="CAMAPC010000018">
    <property type="protein sequence ID" value="CAH9064663.1"/>
    <property type="molecule type" value="Genomic_DNA"/>
</dbReference>
<dbReference type="Pfam" id="PF03352">
    <property type="entry name" value="Adenine_glyco"/>
    <property type="match status" value="1"/>
</dbReference>
<evidence type="ECO:0008006" key="3">
    <source>
        <dbReference type="Google" id="ProtNLM"/>
    </source>
</evidence>
<dbReference type="GO" id="GO:0008725">
    <property type="term" value="F:DNA-3-methyladenine glycosylase activity"/>
    <property type="evidence" value="ECO:0007669"/>
    <property type="project" value="InterPro"/>
</dbReference>